<evidence type="ECO:0000256" key="2">
    <source>
        <dbReference type="ARBA" id="ARBA00005641"/>
    </source>
</evidence>
<evidence type="ECO:0000256" key="8">
    <source>
        <dbReference type="ARBA" id="ARBA00023136"/>
    </source>
</evidence>
<evidence type="ECO:0000256" key="13">
    <source>
        <dbReference type="ARBA" id="ARBA00037126"/>
    </source>
</evidence>
<dbReference type="GeneID" id="20804219"/>
<keyword evidence="11" id="KW-0961">Cell wall biogenesis/degradation</keyword>
<keyword evidence="10" id="KW-0326">Glycosidase</keyword>
<evidence type="ECO:0000256" key="3">
    <source>
        <dbReference type="ARBA" id="ARBA00022475"/>
    </source>
</evidence>
<dbReference type="Pfam" id="PF00150">
    <property type="entry name" value="Cellulase"/>
    <property type="match status" value="1"/>
</dbReference>
<comment type="subcellular location">
    <subcellularLocation>
        <location evidence="1">Cell membrane</location>
        <topology evidence="1">Single-pass type II membrane protein</topology>
    </subcellularLocation>
</comment>
<keyword evidence="5" id="KW-0378">Hydrolase</keyword>
<dbReference type="GO" id="GO:0009251">
    <property type="term" value="P:glucan catabolic process"/>
    <property type="evidence" value="ECO:0007669"/>
    <property type="project" value="TreeGrafter"/>
</dbReference>
<keyword evidence="4" id="KW-0812">Transmembrane</keyword>
<dbReference type="GO" id="GO:0005886">
    <property type="term" value="C:plasma membrane"/>
    <property type="evidence" value="ECO:0007669"/>
    <property type="project" value="UniProtKB-SubCell"/>
</dbReference>
<evidence type="ECO:0000256" key="4">
    <source>
        <dbReference type="ARBA" id="ARBA00022692"/>
    </source>
</evidence>
<dbReference type="AlphaFoldDB" id="W4H5I7"/>
<evidence type="ECO:0000256" key="10">
    <source>
        <dbReference type="ARBA" id="ARBA00023295"/>
    </source>
</evidence>
<sequence>MMPILRTVAALVAATTATTAHVHVQIHLRAGTVPARGVNLGGWLVAEQWMTWDSPIWSGVPANVSGQGEYQTMMYRGAEAGQAAFDVHRRTWITEGHIQHIAASGLNLVRVPVGYWIQGCSGLPRQLATECAVYASGGLDYLDTLVREWAVQHNVAVLISIHGAPGSQNGADHSAPATPGAHWSDSDENVAATRRLVTFLAARYLHDDAFLGISLLNEPAGATDVNVLTQYYDNVYNDVRSGVGSDCILVTAPLLWCQNSGSGVCSMDKFGPDMTNVWHDWHPYVVWGYDAMTEDQIITQGVGGWATAIRQWNGSHPLFLGEWCFTGPGGKFSTEASTKALVHAMVDMVGGAVAGWAVWSWRMAGDNTWNSWSLSGLVNSYDPVSISDWPSQDVSPAGLALRGVTGYFTGDPSRVNKVLVQDAMWMMQFGVTVMERWMYNRRTLQLRSTRFGDCLDGYFDTSRQVYRVHMWSCAASNVNQKWKLERHQIVHVSFLLCLSVAALEMTLQRCDATDAAQVWTTKERVMLALPMRQRVGVGAQGQLVQAFMPDDNLMWQPPALTWLVDYEAQSISNAATGQCLEAASSKPPASGNISVSMQPCERGRATQKWIVDHLHQHLVFLDRFCLAMAAASSSQLMVCDPTDPGQRIRLEWLEYPEV</sequence>
<dbReference type="PANTHER" id="PTHR31297:SF34">
    <property type="entry name" value="GLUCAN 1,3-BETA-GLUCOSIDASE 2"/>
    <property type="match status" value="1"/>
</dbReference>
<dbReference type="OrthoDB" id="1887033at2759"/>
<reference evidence="18" key="1">
    <citation type="submission" date="2013-12" db="EMBL/GenBank/DDBJ databases">
        <title>The Genome Sequence of Aphanomyces astaci APO3.</title>
        <authorList>
            <consortium name="The Broad Institute Genomics Platform"/>
            <person name="Russ C."/>
            <person name="Tyler B."/>
            <person name="van West P."/>
            <person name="Dieguez-Uribeondo J."/>
            <person name="Young S.K."/>
            <person name="Zeng Q."/>
            <person name="Gargeya S."/>
            <person name="Fitzgerald M."/>
            <person name="Abouelleil A."/>
            <person name="Alvarado L."/>
            <person name="Chapman S.B."/>
            <person name="Gainer-Dewar J."/>
            <person name="Goldberg J."/>
            <person name="Griggs A."/>
            <person name="Gujja S."/>
            <person name="Hansen M."/>
            <person name="Howarth C."/>
            <person name="Imamovic A."/>
            <person name="Ireland A."/>
            <person name="Larimer J."/>
            <person name="McCowan C."/>
            <person name="Murphy C."/>
            <person name="Pearson M."/>
            <person name="Poon T.W."/>
            <person name="Priest M."/>
            <person name="Roberts A."/>
            <person name="Saif S."/>
            <person name="Shea T."/>
            <person name="Sykes S."/>
            <person name="Wortman J."/>
            <person name="Nusbaum C."/>
            <person name="Birren B."/>
        </authorList>
    </citation>
    <scope>NUCLEOTIDE SEQUENCE [LARGE SCALE GENOMIC DNA]</scope>
    <source>
        <strain evidence="18">APO3</strain>
    </source>
</reference>
<evidence type="ECO:0000256" key="14">
    <source>
        <dbReference type="ARBA" id="ARBA00038929"/>
    </source>
</evidence>
<organism evidence="18">
    <name type="scientific">Aphanomyces astaci</name>
    <name type="common">Crayfish plague agent</name>
    <dbReference type="NCBI Taxonomy" id="112090"/>
    <lineage>
        <taxon>Eukaryota</taxon>
        <taxon>Sar</taxon>
        <taxon>Stramenopiles</taxon>
        <taxon>Oomycota</taxon>
        <taxon>Saprolegniomycetes</taxon>
        <taxon>Saprolegniales</taxon>
        <taxon>Verrucalvaceae</taxon>
        <taxon>Aphanomyces</taxon>
    </lineage>
</organism>
<dbReference type="InterPro" id="IPR000772">
    <property type="entry name" value="Ricin_B_lectin"/>
</dbReference>
<comment type="similarity">
    <text evidence="2">Belongs to the glycosyl hydrolase 5 (cellulase A) family.</text>
</comment>
<accession>W4H5I7</accession>
<dbReference type="VEuPathDB" id="FungiDB:H257_02223"/>
<dbReference type="GO" id="GO:0005576">
    <property type="term" value="C:extracellular region"/>
    <property type="evidence" value="ECO:0007669"/>
    <property type="project" value="TreeGrafter"/>
</dbReference>
<keyword evidence="9" id="KW-0325">Glycoprotein</keyword>
<evidence type="ECO:0000256" key="1">
    <source>
        <dbReference type="ARBA" id="ARBA00004401"/>
    </source>
</evidence>
<evidence type="ECO:0000256" key="6">
    <source>
        <dbReference type="ARBA" id="ARBA00022968"/>
    </source>
</evidence>
<feature type="chain" id="PRO_5004843005" description="glucan 1,3-beta-glucosidase" evidence="16">
    <location>
        <begin position="21"/>
        <end position="658"/>
    </location>
</feature>
<dbReference type="GO" id="GO:0071555">
    <property type="term" value="P:cell wall organization"/>
    <property type="evidence" value="ECO:0007669"/>
    <property type="project" value="UniProtKB-KW"/>
</dbReference>
<evidence type="ECO:0000313" key="18">
    <source>
        <dbReference type="EMBL" id="ETV87270.1"/>
    </source>
</evidence>
<dbReference type="InterPro" id="IPR001547">
    <property type="entry name" value="Glyco_hydro_5"/>
</dbReference>
<feature type="signal peptide" evidence="16">
    <location>
        <begin position="1"/>
        <end position="20"/>
    </location>
</feature>
<evidence type="ECO:0000256" key="7">
    <source>
        <dbReference type="ARBA" id="ARBA00022989"/>
    </source>
</evidence>
<evidence type="ECO:0000256" key="5">
    <source>
        <dbReference type="ARBA" id="ARBA00022801"/>
    </source>
</evidence>
<comment type="function">
    <text evidence="13">Glucosidase involved in the degradation of cellulosic biomass. Active on lichenan.</text>
</comment>
<dbReference type="EC" id="3.2.1.58" evidence="14"/>
<keyword evidence="7" id="KW-1133">Transmembrane helix</keyword>
<feature type="domain" description="Ricin B lectin" evidence="17">
    <location>
        <begin position="440"/>
        <end position="612"/>
    </location>
</feature>
<evidence type="ECO:0000256" key="16">
    <source>
        <dbReference type="SAM" id="SignalP"/>
    </source>
</evidence>
<dbReference type="InterPro" id="IPR050386">
    <property type="entry name" value="Glycosyl_hydrolase_5"/>
</dbReference>
<proteinExistence type="inferred from homology"/>
<gene>
    <name evidence="18" type="ORF">H257_02223</name>
</gene>
<dbReference type="SMART" id="SM00458">
    <property type="entry name" value="RICIN"/>
    <property type="match status" value="1"/>
</dbReference>
<dbReference type="InterPro" id="IPR035992">
    <property type="entry name" value="Ricin_B-like_lectins"/>
</dbReference>
<dbReference type="PANTHER" id="PTHR31297">
    <property type="entry name" value="GLUCAN ENDO-1,6-BETA-GLUCOSIDASE B"/>
    <property type="match status" value="1"/>
</dbReference>
<dbReference type="EMBL" id="KI913116">
    <property type="protein sequence ID" value="ETV87270.1"/>
    <property type="molecule type" value="Genomic_DNA"/>
</dbReference>
<evidence type="ECO:0000256" key="12">
    <source>
        <dbReference type="ARBA" id="ARBA00036824"/>
    </source>
</evidence>
<protein>
    <recommendedName>
        <fullName evidence="14">glucan 1,3-beta-glucosidase</fullName>
        <ecNumber evidence="14">3.2.1.58</ecNumber>
    </recommendedName>
    <alternativeName>
        <fullName evidence="15">Exo-1,3-beta-glucanase D</fullName>
    </alternativeName>
</protein>
<dbReference type="RefSeq" id="XP_009824069.1">
    <property type="nucleotide sequence ID" value="XM_009825767.1"/>
</dbReference>
<keyword evidence="16" id="KW-0732">Signal</keyword>
<evidence type="ECO:0000256" key="11">
    <source>
        <dbReference type="ARBA" id="ARBA00023316"/>
    </source>
</evidence>
<evidence type="ECO:0000256" key="15">
    <source>
        <dbReference type="ARBA" id="ARBA00041260"/>
    </source>
</evidence>
<dbReference type="SUPFAM" id="SSF50370">
    <property type="entry name" value="Ricin B-like lectins"/>
    <property type="match status" value="1"/>
</dbReference>
<evidence type="ECO:0000259" key="17">
    <source>
        <dbReference type="SMART" id="SM00458"/>
    </source>
</evidence>
<dbReference type="PROSITE" id="PS50231">
    <property type="entry name" value="RICIN_B_LECTIN"/>
    <property type="match status" value="1"/>
</dbReference>
<keyword evidence="3" id="KW-1003">Cell membrane</keyword>
<keyword evidence="8" id="KW-0472">Membrane</keyword>
<dbReference type="InterPro" id="IPR017853">
    <property type="entry name" value="GH"/>
</dbReference>
<name>W4H5I7_APHAT</name>
<comment type="catalytic activity">
    <reaction evidence="12">
        <text>Successive hydrolysis of beta-D-glucose units from the non-reducing ends of (1-&gt;3)-beta-D-glucans, releasing alpha-glucose.</text>
        <dbReference type="EC" id="3.2.1.58"/>
    </reaction>
</comment>
<dbReference type="STRING" id="112090.W4H5I7"/>
<dbReference type="Gene3D" id="2.80.10.50">
    <property type="match status" value="2"/>
</dbReference>
<keyword evidence="6" id="KW-0735">Signal-anchor</keyword>
<dbReference type="GO" id="GO:0004338">
    <property type="term" value="F:glucan exo-1,3-beta-glucosidase activity"/>
    <property type="evidence" value="ECO:0007669"/>
    <property type="project" value="UniProtKB-EC"/>
</dbReference>
<dbReference type="GO" id="GO:0009986">
    <property type="term" value="C:cell surface"/>
    <property type="evidence" value="ECO:0007669"/>
    <property type="project" value="TreeGrafter"/>
</dbReference>
<dbReference type="Pfam" id="PF00652">
    <property type="entry name" value="Ricin_B_lectin"/>
    <property type="match status" value="1"/>
</dbReference>
<dbReference type="Gene3D" id="3.20.20.80">
    <property type="entry name" value="Glycosidases"/>
    <property type="match status" value="1"/>
</dbReference>
<evidence type="ECO:0000256" key="9">
    <source>
        <dbReference type="ARBA" id="ARBA00023180"/>
    </source>
</evidence>
<dbReference type="SUPFAM" id="SSF51445">
    <property type="entry name" value="(Trans)glycosidases"/>
    <property type="match status" value="1"/>
</dbReference>